<dbReference type="RefSeq" id="WP_088711661.1">
    <property type="nucleotide sequence ID" value="NZ_NFZT01000001.1"/>
</dbReference>
<proteinExistence type="inferred from homology"/>
<evidence type="ECO:0000256" key="5">
    <source>
        <dbReference type="ARBA" id="ARBA00023049"/>
    </source>
</evidence>
<accession>A0A219B3M9</accession>
<evidence type="ECO:0000256" key="6">
    <source>
        <dbReference type="RuleBase" id="RU003797"/>
    </source>
</evidence>
<comment type="similarity">
    <text evidence="6">Belongs to the UPF0758 family.</text>
</comment>
<keyword evidence="3" id="KW-0378">Hydrolase</keyword>
<dbReference type="Proteomes" id="UP000198462">
    <property type="component" value="Unassembled WGS sequence"/>
</dbReference>
<dbReference type="Gene3D" id="3.40.140.10">
    <property type="entry name" value="Cytidine Deaminase, domain 2"/>
    <property type="match status" value="1"/>
</dbReference>
<dbReference type="InterPro" id="IPR037518">
    <property type="entry name" value="MPN"/>
</dbReference>
<dbReference type="CDD" id="cd08071">
    <property type="entry name" value="MPN_DUF2466"/>
    <property type="match status" value="1"/>
</dbReference>
<comment type="caution">
    <text evidence="8">The sequence shown here is derived from an EMBL/GenBank/DDBJ whole genome shotgun (WGS) entry which is preliminary data.</text>
</comment>
<name>A0A219B3M9_9SPHN</name>
<evidence type="ECO:0000313" key="9">
    <source>
        <dbReference type="Proteomes" id="UP000198462"/>
    </source>
</evidence>
<evidence type="ECO:0000256" key="3">
    <source>
        <dbReference type="ARBA" id="ARBA00022801"/>
    </source>
</evidence>
<keyword evidence="4" id="KW-0862">Zinc</keyword>
<dbReference type="SUPFAM" id="SSF47781">
    <property type="entry name" value="RuvA domain 2-like"/>
    <property type="match status" value="1"/>
</dbReference>
<evidence type="ECO:0000256" key="4">
    <source>
        <dbReference type="ARBA" id="ARBA00022833"/>
    </source>
</evidence>
<sequence>MSEGELQKNHRERLRRRMAEAGFDAFHDYELLEYLLALVNRRGDTKALAKSLIAEFGSYGAVFAASHGELMRVKGLGERGVAAIRFVSAAASQLLREEAAARPVLSNWAAVEDYLRIAMAQLPREQFRILFLNSKNMLIRDHALSEGTVDQTAVHVRELVRLAIETRAAALIIVHNHPSGDPGPSRADIGMTETIKQALAPLGIALHDHIVVGANGQYSFRANGLL</sequence>
<protein>
    <recommendedName>
        <fullName evidence="7">MPN domain-containing protein</fullName>
    </recommendedName>
</protein>
<dbReference type="GO" id="GO:0006508">
    <property type="term" value="P:proteolysis"/>
    <property type="evidence" value="ECO:0007669"/>
    <property type="project" value="UniProtKB-KW"/>
</dbReference>
<dbReference type="PANTHER" id="PTHR30471">
    <property type="entry name" value="DNA REPAIR PROTEIN RADC"/>
    <property type="match status" value="1"/>
</dbReference>
<dbReference type="InterPro" id="IPR046778">
    <property type="entry name" value="UPF0758_N"/>
</dbReference>
<dbReference type="InterPro" id="IPR001405">
    <property type="entry name" value="UPF0758"/>
</dbReference>
<dbReference type="Pfam" id="PF04002">
    <property type="entry name" value="RadC"/>
    <property type="match status" value="1"/>
</dbReference>
<keyword evidence="2" id="KW-0479">Metal-binding</keyword>
<dbReference type="PROSITE" id="PS01302">
    <property type="entry name" value="UPF0758"/>
    <property type="match status" value="1"/>
</dbReference>
<gene>
    <name evidence="8" type="ORF">B5C34_04990</name>
</gene>
<evidence type="ECO:0000256" key="2">
    <source>
        <dbReference type="ARBA" id="ARBA00022723"/>
    </source>
</evidence>
<dbReference type="AlphaFoldDB" id="A0A219B3M9"/>
<keyword evidence="1" id="KW-0645">Protease</keyword>
<evidence type="ECO:0000259" key="7">
    <source>
        <dbReference type="PROSITE" id="PS50249"/>
    </source>
</evidence>
<feature type="domain" description="MPN" evidence="7">
    <location>
        <begin position="104"/>
        <end position="226"/>
    </location>
</feature>
<dbReference type="GO" id="GO:0008237">
    <property type="term" value="F:metallopeptidase activity"/>
    <property type="evidence" value="ECO:0007669"/>
    <property type="project" value="UniProtKB-KW"/>
</dbReference>
<organism evidence="8 9">
    <name type="scientific">Pacificimonas flava</name>
    <dbReference type="NCBI Taxonomy" id="1234595"/>
    <lineage>
        <taxon>Bacteria</taxon>
        <taxon>Pseudomonadati</taxon>
        <taxon>Pseudomonadota</taxon>
        <taxon>Alphaproteobacteria</taxon>
        <taxon>Sphingomonadales</taxon>
        <taxon>Sphingosinicellaceae</taxon>
        <taxon>Pacificimonas</taxon>
    </lineage>
</organism>
<dbReference type="NCBIfam" id="TIGR00608">
    <property type="entry name" value="radc"/>
    <property type="match status" value="1"/>
</dbReference>
<dbReference type="InterPro" id="IPR010994">
    <property type="entry name" value="RuvA_2-like"/>
</dbReference>
<keyword evidence="9" id="KW-1185">Reference proteome</keyword>
<evidence type="ECO:0000256" key="1">
    <source>
        <dbReference type="ARBA" id="ARBA00022670"/>
    </source>
</evidence>
<dbReference type="NCBIfam" id="NF000642">
    <property type="entry name" value="PRK00024.1"/>
    <property type="match status" value="1"/>
</dbReference>
<dbReference type="PROSITE" id="PS50249">
    <property type="entry name" value="MPN"/>
    <property type="match status" value="1"/>
</dbReference>
<dbReference type="EMBL" id="NFZT01000001">
    <property type="protein sequence ID" value="OWV32871.1"/>
    <property type="molecule type" value="Genomic_DNA"/>
</dbReference>
<dbReference type="Pfam" id="PF20582">
    <property type="entry name" value="UPF0758_N"/>
    <property type="match status" value="1"/>
</dbReference>
<keyword evidence="5" id="KW-0482">Metalloprotease</keyword>
<dbReference type="SUPFAM" id="SSF102712">
    <property type="entry name" value="JAB1/MPN domain"/>
    <property type="match status" value="1"/>
</dbReference>
<reference evidence="9" key="1">
    <citation type="submission" date="2017-05" db="EMBL/GenBank/DDBJ databases">
        <authorList>
            <person name="Lin X."/>
        </authorList>
    </citation>
    <scope>NUCLEOTIDE SEQUENCE [LARGE SCALE GENOMIC DNA]</scope>
    <source>
        <strain evidence="9">JLT2012</strain>
    </source>
</reference>
<dbReference type="InterPro" id="IPR020891">
    <property type="entry name" value="UPF0758_CS"/>
</dbReference>
<dbReference type="Gene3D" id="1.10.150.20">
    <property type="entry name" value="5' to 3' exonuclease, C-terminal subdomain"/>
    <property type="match status" value="1"/>
</dbReference>
<evidence type="ECO:0000313" key="8">
    <source>
        <dbReference type="EMBL" id="OWV32871.1"/>
    </source>
</evidence>
<dbReference type="PANTHER" id="PTHR30471:SF3">
    <property type="entry name" value="UPF0758 PROTEIN YEES-RELATED"/>
    <property type="match status" value="1"/>
</dbReference>
<dbReference type="GO" id="GO:0046872">
    <property type="term" value="F:metal ion binding"/>
    <property type="evidence" value="ECO:0007669"/>
    <property type="project" value="UniProtKB-KW"/>
</dbReference>
<dbReference type="InterPro" id="IPR025657">
    <property type="entry name" value="RadC_JAB"/>
</dbReference>